<protein>
    <recommendedName>
        <fullName evidence="4">Delta-60 repeat domain-containing protein</fullName>
    </recommendedName>
</protein>
<dbReference type="AlphaFoldDB" id="A0A833JFS9"/>
<keyword evidence="1" id="KW-0732">Signal</keyword>
<evidence type="ECO:0000313" key="3">
    <source>
        <dbReference type="Proteomes" id="UP000442694"/>
    </source>
</evidence>
<dbReference type="SUPFAM" id="SSF101898">
    <property type="entry name" value="NHL repeat"/>
    <property type="match status" value="1"/>
</dbReference>
<organism evidence="2 3">
    <name type="scientific">Fluviispira multicolorata</name>
    <dbReference type="NCBI Taxonomy" id="2654512"/>
    <lineage>
        <taxon>Bacteria</taxon>
        <taxon>Pseudomonadati</taxon>
        <taxon>Bdellovibrionota</taxon>
        <taxon>Oligoflexia</taxon>
        <taxon>Silvanigrellales</taxon>
        <taxon>Silvanigrellaceae</taxon>
        <taxon>Fluviispira</taxon>
    </lineage>
</organism>
<dbReference type="Pfam" id="PF17164">
    <property type="entry name" value="DUF5122"/>
    <property type="match status" value="3"/>
</dbReference>
<feature type="signal peptide" evidence="1">
    <location>
        <begin position="1"/>
        <end position="24"/>
    </location>
</feature>
<dbReference type="Gene3D" id="2.80.10.50">
    <property type="match status" value="2"/>
</dbReference>
<evidence type="ECO:0000256" key="1">
    <source>
        <dbReference type="SAM" id="SignalP"/>
    </source>
</evidence>
<dbReference type="Proteomes" id="UP000442694">
    <property type="component" value="Unassembled WGS sequence"/>
</dbReference>
<keyword evidence="3" id="KW-1185">Reference proteome</keyword>
<sequence>MKIKQLKYSLVLSVLSVSLISAHAANSMSALNISNLSPHNNLNPLALSDQSGELDDTFAGNGVVKITLGDRSNKFNKSIVLTDGTIISGGSSVTADNFVSFTLIKFNSDGSANEEFGSNGIVQTKIGISSEIISLSILNDGGILAFGKAEVSPGQIQTVLVGYNANGSLNTSFGNSGILVVDPNIIAATTHTLTKDGVIILGGSSLAKTARGGNTKVFTIAKYDLTGNLVAKFGNKGVIKTNIGVLSFITSISVKKDGLIIAAGVSQEADLNNKFTIAKYFSDGSINKSFGQNGVVQTKIGNNAVINSLTIGSDGTIIVGGQSIQQSMSESSYVITLAKYNVNGTLSNTFGTNGIVFTKVLQNDFLNKHIIQDDGSILAVGTSRDKALNSQFIIVKYNANGTLNTEFAQEGFALGDTFDLNAHFSNITSTSEGSFFISGNSSGDTEAILAKFK</sequence>
<dbReference type="InterPro" id="IPR013431">
    <property type="entry name" value="Delta_60_rpt"/>
</dbReference>
<proteinExistence type="predicted"/>
<feature type="chain" id="PRO_5032608272" description="Delta-60 repeat domain-containing protein" evidence="1">
    <location>
        <begin position="25"/>
        <end position="453"/>
    </location>
</feature>
<dbReference type="EMBL" id="WFLN01000004">
    <property type="protein sequence ID" value="KAB8033573.1"/>
    <property type="molecule type" value="Genomic_DNA"/>
</dbReference>
<evidence type="ECO:0008006" key="4">
    <source>
        <dbReference type="Google" id="ProtNLM"/>
    </source>
</evidence>
<comment type="caution">
    <text evidence="2">The sequence shown here is derived from an EMBL/GenBank/DDBJ whole genome shotgun (WGS) entry which is preliminary data.</text>
</comment>
<dbReference type="RefSeq" id="WP_152211659.1">
    <property type="nucleotide sequence ID" value="NZ_WFLN01000004.1"/>
</dbReference>
<evidence type="ECO:0000313" key="2">
    <source>
        <dbReference type="EMBL" id="KAB8033573.1"/>
    </source>
</evidence>
<name>A0A833JFS9_9BACT</name>
<accession>A0A833JFS9</accession>
<reference evidence="2 3" key="1">
    <citation type="submission" date="2019-10" db="EMBL/GenBank/DDBJ databases">
        <title>New genus of Silvanigrellaceae.</title>
        <authorList>
            <person name="Pitt A."/>
            <person name="Hahn M.W."/>
        </authorList>
    </citation>
    <scope>NUCLEOTIDE SEQUENCE [LARGE SCALE GENOMIC DNA]</scope>
    <source>
        <strain evidence="2 3">33A1-SZDP</strain>
    </source>
</reference>
<dbReference type="NCBIfam" id="TIGR02608">
    <property type="entry name" value="delta_60_rpt"/>
    <property type="match status" value="5"/>
</dbReference>
<gene>
    <name evidence="2" type="ORF">GCL57_02370</name>
</gene>